<sequence>MNLDKFYTRLDIAKTFVDRINDLCPLNEYDMVIEPSAGSGNILQYLPDHAIGMDIKPTDLVRLGQKQILLQDFFKYESPYHPLTNPIKIAVVGNPPFGTGYMNPLAKGFFNHASIFAHTIAFIVPAKYHSSWKVHKQLNSDFGLYFSELLPKDSFVKNGKPHDVNCCMQIWSKVSLGNDLRITNIPSTTHEDFDIFLTCDNVARRPIVREQLEKKEYWKFGLKYWGKIGVCEIDDI</sequence>
<dbReference type="InterPro" id="IPR029063">
    <property type="entry name" value="SAM-dependent_MTases_sf"/>
</dbReference>
<reference evidence="1" key="1">
    <citation type="submission" date="2018-05" db="EMBL/GenBank/DDBJ databases">
        <authorList>
            <person name="Lanie J.A."/>
            <person name="Ng W.-L."/>
            <person name="Kazmierczak K.M."/>
            <person name="Andrzejewski T.M."/>
            <person name="Davidsen T.M."/>
            <person name="Wayne K.J."/>
            <person name="Tettelin H."/>
            <person name="Glass J.I."/>
            <person name="Rusch D."/>
            <person name="Podicherti R."/>
            <person name="Tsui H.-C.T."/>
            <person name="Winkler M.E."/>
        </authorList>
    </citation>
    <scope>NUCLEOTIDE SEQUENCE</scope>
</reference>
<gene>
    <name evidence="1" type="ORF">METZ01_LOCUS291013</name>
</gene>
<dbReference type="Gene3D" id="3.40.50.150">
    <property type="entry name" value="Vaccinia Virus protein VP39"/>
    <property type="match status" value="1"/>
</dbReference>
<dbReference type="SUPFAM" id="SSF53335">
    <property type="entry name" value="S-adenosyl-L-methionine-dependent methyltransferases"/>
    <property type="match status" value="1"/>
</dbReference>
<evidence type="ECO:0008006" key="2">
    <source>
        <dbReference type="Google" id="ProtNLM"/>
    </source>
</evidence>
<accession>A0A382LN65</accession>
<feature type="non-terminal residue" evidence="1">
    <location>
        <position position="236"/>
    </location>
</feature>
<dbReference type="EMBL" id="UINC01088166">
    <property type="protein sequence ID" value="SVC38159.1"/>
    <property type="molecule type" value="Genomic_DNA"/>
</dbReference>
<organism evidence="1">
    <name type="scientific">marine metagenome</name>
    <dbReference type="NCBI Taxonomy" id="408172"/>
    <lineage>
        <taxon>unclassified sequences</taxon>
        <taxon>metagenomes</taxon>
        <taxon>ecological metagenomes</taxon>
    </lineage>
</organism>
<evidence type="ECO:0000313" key="1">
    <source>
        <dbReference type="EMBL" id="SVC38159.1"/>
    </source>
</evidence>
<protein>
    <recommendedName>
        <fullName evidence="2">SAM-dependent methyltransferase</fullName>
    </recommendedName>
</protein>
<proteinExistence type="predicted"/>
<name>A0A382LN65_9ZZZZ</name>
<dbReference type="AlphaFoldDB" id="A0A382LN65"/>